<name>A0ABQ4HZJ2_9ACTN</name>
<comment type="caution">
    <text evidence="1">The sequence shown here is derived from an EMBL/GenBank/DDBJ whole genome shotgun (WGS) entry which is preliminary data.</text>
</comment>
<accession>A0ABQ4HZJ2</accession>
<evidence type="ECO:0000313" key="2">
    <source>
        <dbReference type="Proteomes" id="UP000647017"/>
    </source>
</evidence>
<gene>
    <name evidence="1" type="ORF">Van01_42710</name>
</gene>
<sequence>MLRSEFGCDDGSFLLRLRIELEWDRAAFARMEAAMRVVCAGYDRREASDQWLAEGFHFVSTWVDGHTAHPSFPRPQPESYHTASLDRLRALATWFSRGVPADQT</sequence>
<evidence type="ECO:0000313" key="1">
    <source>
        <dbReference type="EMBL" id="GIJ11057.1"/>
    </source>
</evidence>
<reference evidence="1 2" key="1">
    <citation type="submission" date="2021-01" db="EMBL/GenBank/DDBJ databases">
        <title>Whole genome shotgun sequence of Verrucosispora andamanensis NBRC 109075.</title>
        <authorList>
            <person name="Komaki H."/>
            <person name="Tamura T."/>
        </authorList>
    </citation>
    <scope>NUCLEOTIDE SEQUENCE [LARGE SCALE GENOMIC DNA]</scope>
    <source>
        <strain evidence="1 2">NBRC 109075</strain>
    </source>
</reference>
<proteinExistence type="predicted"/>
<protein>
    <submittedName>
        <fullName evidence="1">Uncharacterized protein</fullName>
    </submittedName>
</protein>
<dbReference type="EMBL" id="BOOZ01000026">
    <property type="protein sequence ID" value="GIJ11057.1"/>
    <property type="molecule type" value="Genomic_DNA"/>
</dbReference>
<dbReference type="Proteomes" id="UP000647017">
    <property type="component" value="Unassembled WGS sequence"/>
</dbReference>
<organism evidence="1 2">
    <name type="scientific">Micromonospora andamanensis</name>
    <dbReference type="NCBI Taxonomy" id="1287068"/>
    <lineage>
        <taxon>Bacteria</taxon>
        <taxon>Bacillati</taxon>
        <taxon>Actinomycetota</taxon>
        <taxon>Actinomycetes</taxon>
        <taxon>Micromonosporales</taxon>
        <taxon>Micromonosporaceae</taxon>
        <taxon>Micromonospora</taxon>
    </lineage>
</organism>
<keyword evidence="2" id="KW-1185">Reference proteome</keyword>